<dbReference type="Proteomes" id="UP000248749">
    <property type="component" value="Unassembled WGS sequence"/>
</dbReference>
<reference evidence="2 3" key="1">
    <citation type="submission" date="2018-01" db="EMBL/GenBank/DDBJ databases">
        <title>Draft genome sequence of Salinispora sp. 13K206.</title>
        <authorList>
            <person name="Sahin N."/>
            <person name="Saygin H."/>
            <person name="Ay H."/>
        </authorList>
    </citation>
    <scope>NUCLEOTIDE SEQUENCE [LARGE SCALE GENOMIC DNA]</scope>
    <source>
        <strain evidence="2 3">13K206</strain>
    </source>
</reference>
<dbReference type="CDD" id="cd19481">
    <property type="entry name" value="RecA-like_protease"/>
    <property type="match status" value="1"/>
</dbReference>
<proteinExistence type="predicted"/>
<dbReference type="SMART" id="SM00382">
    <property type="entry name" value="AAA"/>
    <property type="match status" value="1"/>
</dbReference>
<dbReference type="GO" id="GO:0005524">
    <property type="term" value="F:ATP binding"/>
    <property type="evidence" value="ECO:0007669"/>
    <property type="project" value="InterPro"/>
</dbReference>
<evidence type="ECO:0000313" key="3">
    <source>
        <dbReference type="Proteomes" id="UP000248749"/>
    </source>
</evidence>
<protein>
    <recommendedName>
        <fullName evidence="1">AAA+ ATPase domain-containing protein</fullName>
    </recommendedName>
</protein>
<dbReference type="PANTHER" id="PTHR46411">
    <property type="entry name" value="FAMILY ATPASE, PUTATIVE-RELATED"/>
    <property type="match status" value="1"/>
</dbReference>
<dbReference type="InterPro" id="IPR003593">
    <property type="entry name" value="AAA+_ATPase"/>
</dbReference>
<name>A0A2W2DSS8_9ACTN</name>
<dbReference type="InterPro" id="IPR003959">
    <property type="entry name" value="ATPase_AAA_core"/>
</dbReference>
<dbReference type="Pfam" id="PF00004">
    <property type="entry name" value="AAA"/>
    <property type="match status" value="1"/>
</dbReference>
<sequence>MRHGRRAGDGAGGGGGAVSIATVEAPARGTPSALTDPRLLAWRHLFVSGAADVLRRYREAWADPTLDDATRAVAAVGVVDPHPRIALLPLPTEGEFAELVRVTGIDAAAEAVLAVAWWAAVEPQVAIVCGCVHDDAGRRWPSLGLLAHVLAGVGVSVPLTVGATHPLVRGGLLDVVVDPDAPIRLPTTTVAAIAGQRPAPPARGGVAPRVAAAATRIAALLDAGVPVLVRCEVPDDRAPVRDAVAAQLGIAPAPGVRPPAVARLLLRLRHELPAVLLEPGEAPPDGTVLALGGADEPGPPGWHLVELAAPPLAVAEQVWRRALRQAGVAVNPDELADLVGRLPLAEPAIAAVVGRARVAAAVDGRAATARDVSAALRSQPRHDPGGLARRLPPTATLDDLVLPPATLAAVRDVVAHARHSPAAHDRLGLTGRLGRAVIALFHGPSGTGKTAAAEAVAAAIDRDLWIVDLARVVTKWLGETQRNLDSVLRDAAAAGAVLLFDEADGLFGKRGDVTDARDRYANLEIDHLLQRIEVHAGVVVLTSNRPSALDEAFARRIRLAVRFDLPDHGERERIWRRHLPDVDTAAVAREELSGATIRAAALAATVSAIAAGTEVRTEHLHAAVRRELEKSRRPPTARRPR</sequence>
<dbReference type="Gene3D" id="3.40.50.300">
    <property type="entry name" value="P-loop containing nucleotide triphosphate hydrolases"/>
    <property type="match status" value="1"/>
</dbReference>
<dbReference type="GO" id="GO:0016887">
    <property type="term" value="F:ATP hydrolysis activity"/>
    <property type="evidence" value="ECO:0007669"/>
    <property type="project" value="InterPro"/>
</dbReference>
<feature type="domain" description="AAA+ ATPase" evidence="1">
    <location>
        <begin position="435"/>
        <end position="567"/>
    </location>
</feature>
<dbReference type="InterPro" id="IPR027417">
    <property type="entry name" value="P-loop_NTPase"/>
</dbReference>
<evidence type="ECO:0000259" key="1">
    <source>
        <dbReference type="SMART" id="SM00382"/>
    </source>
</evidence>
<keyword evidence="3" id="KW-1185">Reference proteome</keyword>
<dbReference type="SUPFAM" id="SSF52540">
    <property type="entry name" value="P-loop containing nucleoside triphosphate hydrolases"/>
    <property type="match status" value="1"/>
</dbReference>
<gene>
    <name evidence="2" type="ORF">C1I99_17815</name>
</gene>
<evidence type="ECO:0000313" key="2">
    <source>
        <dbReference type="EMBL" id="PZF95813.1"/>
    </source>
</evidence>
<dbReference type="AlphaFoldDB" id="A0A2W2DSS8"/>
<dbReference type="EMBL" id="POUB01000122">
    <property type="protein sequence ID" value="PZF95813.1"/>
    <property type="molecule type" value="Genomic_DNA"/>
</dbReference>
<organism evidence="2 3">
    <name type="scientific">Micromonospora deserti</name>
    <dbReference type="NCBI Taxonomy" id="2070366"/>
    <lineage>
        <taxon>Bacteria</taxon>
        <taxon>Bacillati</taxon>
        <taxon>Actinomycetota</taxon>
        <taxon>Actinomycetes</taxon>
        <taxon>Micromonosporales</taxon>
        <taxon>Micromonosporaceae</taxon>
        <taxon>Micromonospora</taxon>
    </lineage>
</organism>
<accession>A0A2W2DSS8</accession>
<dbReference type="PANTHER" id="PTHR46411:SF2">
    <property type="entry name" value="AAA+ ATPASE DOMAIN-CONTAINING PROTEIN"/>
    <property type="match status" value="1"/>
</dbReference>
<comment type="caution">
    <text evidence="2">The sequence shown here is derived from an EMBL/GenBank/DDBJ whole genome shotgun (WGS) entry which is preliminary data.</text>
</comment>